<evidence type="ECO:0000313" key="7">
    <source>
        <dbReference type="EMBL" id="VFV44954.1"/>
    </source>
</evidence>
<dbReference type="InterPro" id="IPR036179">
    <property type="entry name" value="Ig-like_dom_sf"/>
</dbReference>
<dbReference type="GO" id="GO:0033691">
    <property type="term" value="F:sialic acid binding"/>
    <property type="evidence" value="ECO:0007669"/>
    <property type="project" value="TreeGrafter"/>
</dbReference>
<evidence type="ECO:0000256" key="6">
    <source>
        <dbReference type="SAM" id="Phobius"/>
    </source>
</evidence>
<proteinExistence type="predicted"/>
<evidence type="ECO:0000256" key="5">
    <source>
        <dbReference type="SAM" id="MobiDB-lite"/>
    </source>
</evidence>
<name>A0A485PKQ6_LYNPA</name>
<feature type="region of interest" description="Disordered" evidence="5">
    <location>
        <begin position="287"/>
        <end position="330"/>
    </location>
</feature>
<feature type="transmembrane region" description="Helical" evidence="6">
    <location>
        <begin position="247"/>
        <end position="269"/>
    </location>
</feature>
<dbReference type="GO" id="GO:0005886">
    <property type="term" value="C:plasma membrane"/>
    <property type="evidence" value="ECO:0007669"/>
    <property type="project" value="TreeGrafter"/>
</dbReference>
<dbReference type="EMBL" id="CAAGRJ010036557">
    <property type="protein sequence ID" value="VFV44954.1"/>
    <property type="molecule type" value="Genomic_DNA"/>
</dbReference>
<dbReference type="AlphaFoldDB" id="A0A485PKQ6"/>
<evidence type="ECO:0000256" key="4">
    <source>
        <dbReference type="ARBA" id="ARBA00023136"/>
    </source>
</evidence>
<keyword evidence="3 6" id="KW-1133">Transmembrane helix</keyword>
<gene>
    <name evidence="7" type="ORF">LYPA_23C005553</name>
</gene>
<dbReference type="Gene3D" id="2.60.40.10">
    <property type="entry name" value="Immunoglobulins"/>
    <property type="match status" value="1"/>
</dbReference>
<evidence type="ECO:0000256" key="3">
    <source>
        <dbReference type="ARBA" id="ARBA00022989"/>
    </source>
</evidence>
<keyword evidence="8" id="KW-1185">Reference proteome</keyword>
<sequence length="330" mass="36905">MSPIAINQLSATIDDNTKGTFHTIWNLEAQECTLLIHNVLKRDIMTHLFCTDREHKNQTQKAELHDLEILVAGDPVTLTCTIKGTCAEKPKRLRQLLLLVPHFTPKPQDYGTTLRCYLNFSLAKLTRSSMVMFQAVSPTRLLYSSCSLEKTLQCNCSFHGIPTPSVQWLMEGVPVDVNSTDNIFQVTSTVIGPWTNSTISLIGEPEIVMSLRCEGKNQYGTHTPSIFLLPDKRSVYSVFMKGLIQGIVYGSIASALFFFFLVLLAMKILEWWEDRHIPKARETPIIQKPEVPGEPETAMESEAKTPGPQLEVSPWARQGHQPGCCTADAS</sequence>
<comment type="subcellular location">
    <subcellularLocation>
        <location evidence="1">Membrane</location>
        <topology evidence="1">Single-pass membrane protein</topology>
    </subcellularLocation>
</comment>
<evidence type="ECO:0008006" key="9">
    <source>
        <dbReference type="Google" id="ProtNLM"/>
    </source>
</evidence>
<evidence type="ECO:0000256" key="1">
    <source>
        <dbReference type="ARBA" id="ARBA00004167"/>
    </source>
</evidence>
<keyword evidence="4 6" id="KW-0472">Membrane</keyword>
<dbReference type="GO" id="GO:0007155">
    <property type="term" value="P:cell adhesion"/>
    <property type="evidence" value="ECO:0007669"/>
    <property type="project" value="TreeGrafter"/>
</dbReference>
<dbReference type="InterPro" id="IPR051036">
    <property type="entry name" value="SIGLEC"/>
</dbReference>
<dbReference type="PANTHER" id="PTHR12035:SF113">
    <property type="entry name" value="RIKEN CDNA 4931406B18 GENE"/>
    <property type="match status" value="1"/>
</dbReference>
<evidence type="ECO:0000313" key="8">
    <source>
        <dbReference type="Proteomes" id="UP000386466"/>
    </source>
</evidence>
<reference evidence="7 8" key="1">
    <citation type="submission" date="2019-01" db="EMBL/GenBank/DDBJ databases">
        <authorList>
            <person name="Alioto T."/>
            <person name="Alioto T."/>
        </authorList>
    </citation>
    <scope>NUCLEOTIDE SEQUENCE [LARGE SCALE GENOMIC DNA]</scope>
</reference>
<protein>
    <recommendedName>
        <fullName evidence="9">Ig-like domain-containing protein</fullName>
    </recommendedName>
</protein>
<dbReference type="Proteomes" id="UP000386466">
    <property type="component" value="Unassembled WGS sequence"/>
</dbReference>
<dbReference type="PANTHER" id="PTHR12035">
    <property type="entry name" value="SIALIC ACID BINDING IMMUNOGLOBULIN-LIKE LECTIN"/>
    <property type="match status" value="1"/>
</dbReference>
<organism evidence="7 8">
    <name type="scientific">Lynx pardinus</name>
    <name type="common">Iberian lynx</name>
    <name type="synonym">Felis pardina</name>
    <dbReference type="NCBI Taxonomy" id="191816"/>
    <lineage>
        <taxon>Eukaryota</taxon>
        <taxon>Metazoa</taxon>
        <taxon>Chordata</taxon>
        <taxon>Craniata</taxon>
        <taxon>Vertebrata</taxon>
        <taxon>Euteleostomi</taxon>
        <taxon>Mammalia</taxon>
        <taxon>Eutheria</taxon>
        <taxon>Laurasiatheria</taxon>
        <taxon>Carnivora</taxon>
        <taxon>Feliformia</taxon>
        <taxon>Felidae</taxon>
        <taxon>Felinae</taxon>
        <taxon>Lynx</taxon>
    </lineage>
</organism>
<keyword evidence="2 6" id="KW-0812">Transmembrane</keyword>
<accession>A0A485PKQ6</accession>
<evidence type="ECO:0000256" key="2">
    <source>
        <dbReference type="ARBA" id="ARBA00022692"/>
    </source>
</evidence>
<dbReference type="SUPFAM" id="SSF48726">
    <property type="entry name" value="Immunoglobulin"/>
    <property type="match status" value="1"/>
</dbReference>
<dbReference type="InterPro" id="IPR013783">
    <property type="entry name" value="Ig-like_fold"/>
</dbReference>